<proteinExistence type="predicted"/>
<evidence type="ECO:0000313" key="10">
    <source>
        <dbReference type="EMBL" id="KAG0251265.1"/>
    </source>
</evidence>
<dbReference type="OrthoDB" id="6493944at2759"/>
<evidence type="ECO:0000256" key="5">
    <source>
        <dbReference type="ARBA" id="ARBA00023136"/>
    </source>
</evidence>
<feature type="compositionally biased region" description="Low complexity" evidence="7">
    <location>
        <begin position="716"/>
        <end position="734"/>
    </location>
</feature>
<feature type="compositionally biased region" description="Low complexity" evidence="7">
    <location>
        <begin position="353"/>
        <end position="362"/>
    </location>
</feature>
<evidence type="ECO:0000259" key="9">
    <source>
        <dbReference type="PROSITE" id="PS51382"/>
    </source>
</evidence>
<feature type="compositionally biased region" description="Low complexity" evidence="7">
    <location>
        <begin position="328"/>
        <end position="339"/>
    </location>
</feature>
<dbReference type="Pfam" id="PF03105">
    <property type="entry name" value="SPX"/>
    <property type="match status" value="1"/>
</dbReference>
<evidence type="ECO:0000256" key="3">
    <source>
        <dbReference type="ARBA" id="ARBA00022692"/>
    </source>
</evidence>
<dbReference type="InterPro" id="IPR004331">
    <property type="entry name" value="SPX_dom"/>
</dbReference>
<feature type="transmembrane region" description="Helical" evidence="8">
    <location>
        <begin position="1022"/>
        <end position="1045"/>
    </location>
</feature>
<feature type="region of interest" description="Disordered" evidence="7">
    <location>
        <begin position="353"/>
        <end position="391"/>
    </location>
</feature>
<dbReference type="CDD" id="cd14480">
    <property type="entry name" value="SPX_VTC2_like"/>
    <property type="match status" value="1"/>
</dbReference>
<dbReference type="EMBL" id="JAAAJB010000772">
    <property type="protein sequence ID" value="KAG0251265.1"/>
    <property type="molecule type" value="Genomic_DNA"/>
</dbReference>
<comment type="subcellular location">
    <subcellularLocation>
        <location evidence="1">Vacuole membrane</location>
        <topology evidence="1">Multi-pass membrane protein</topology>
    </subcellularLocation>
</comment>
<organism evidence="10 11">
    <name type="scientific">Actinomortierella ambigua</name>
    <dbReference type="NCBI Taxonomy" id="1343610"/>
    <lineage>
        <taxon>Eukaryota</taxon>
        <taxon>Fungi</taxon>
        <taxon>Fungi incertae sedis</taxon>
        <taxon>Mucoromycota</taxon>
        <taxon>Mortierellomycotina</taxon>
        <taxon>Mortierellomycetes</taxon>
        <taxon>Mortierellales</taxon>
        <taxon>Mortierellaceae</taxon>
        <taxon>Actinomortierella</taxon>
    </lineage>
</organism>
<feature type="region of interest" description="Disordered" evidence="7">
    <location>
        <begin position="707"/>
        <end position="782"/>
    </location>
</feature>
<dbReference type="PANTHER" id="PTHR46140:SF1">
    <property type="entry name" value="VACUOLAR TRANSPORTER CHAPERONE COMPLEX SUBUNIT 4-RELATED"/>
    <property type="match status" value="1"/>
</dbReference>
<keyword evidence="6" id="KW-0175">Coiled coil</keyword>
<keyword evidence="2" id="KW-0926">Vacuole</keyword>
<dbReference type="InterPro" id="IPR018966">
    <property type="entry name" value="VTC_domain"/>
</dbReference>
<dbReference type="PANTHER" id="PTHR46140">
    <property type="entry name" value="VACUOLAR TRANSPORTER CHAPERONE 1-RELATED"/>
    <property type="match status" value="1"/>
</dbReference>
<protein>
    <submittedName>
        <fullName evidence="10">Vacuolar transporter chaperone</fullName>
    </submittedName>
</protein>
<keyword evidence="4 8" id="KW-1133">Transmembrane helix</keyword>
<feature type="transmembrane region" description="Helical" evidence="8">
    <location>
        <begin position="884"/>
        <end position="906"/>
    </location>
</feature>
<evidence type="ECO:0000256" key="6">
    <source>
        <dbReference type="SAM" id="Coils"/>
    </source>
</evidence>
<dbReference type="Proteomes" id="UP000807716">
    <property type="component" value="Unassembled WGS sequence"/>
</dbReference>
<dbReference type="Pfam" id="PF09359">
    <property type="entry name" value="VTC"/>
    <property type="match status" value="2"/>
</dbReference>
<evidence type="ECO:0000256" key="7">
    <source>
        <dbReference type="SAM" id="MobiDB-lite"/>
    </source>
</evidence>
<evidence type="ECO:0000256" key="2">
    <source>
        <dbReference type="ARBA" id="ARBA00022554"/>
    </source>
</evidence>
<feature type="compositionally biased region" description="Polar residues" evidence="7">
    <location>
        <begin position="765"/>
        <end position="774"/>
    </location>
</feature>
<keyword evidence="3 8" id="KW-0812">Transmembrane</keyword>
<gene>
    <name evidence="10" type="primary">VTC4_3</name>
    <name evidence="10" type="ORF">DFQ27_008897</name>
</gene>
<evidence type="ECO:0000256" key="8">
    <source>
        <dbReference type="SAM" id="Phobius"/>
    </source>
</evidence>
<keyword evidence="5 8" id="KW-0472">Membrane</keyword>
<evidence type="ECO:0000256" key="4">
    <source>
        <dbReference type="ARBA" id="ARBA00022989"/>
    </source>
</evidence>
<dbReference type="GO" id="GO:0006799">
    <property type="term" value="P:polyphosphate biosynthetic process"/>
    <property type="evidence" value="ECO:0007669"/>
    <property type="project" value="UniProtKB-ARBA"/>
</dbReference>
<sequence length="1056" mass="119671">MKFGSQLKSQRPSQWKFYFVDYDGLKALLKSKSLGRTFTEQDEEHFTNQLVQELVKVASFQSIKLNEIRLRTEHCEDTIRQDQHGDSSALPHTHLTKRTGEKLTLASFVVTEAEINKITEDIQDLARFQRLNYTAFLKILKKHDKHTGFELRHKFITRHLSEHPFHKQSLEPIVKRLSSLYSIVRTGMASPTVSRAQSIVSADYEDEHDASQARLVSKKTSFWVHPDNIMDLKMLILKYLPLVVYEPTPALNSSHRSTSQLCERLSSESPVSTVYLDNADLDLYMSHVEQQDREETIRMRWYGAEQKQIWVERQQQHHQRSASGSLLPPATTGSSSASPSSAAAVAATVAATVSSSSSSPASEGSGDCNDDGGGRERDALTPTSSTKHRFPIKAKHVPGLLRGEANVEKIVNQLRLQAHKPESEVQAFKDKTQAVQARIQKRGLVPVVQTFFNRTAFQVPGDCRVRITLDTEVAMVREFNDHRCGCLKRGEPCPHWRRTDIQAADYPFSWVKKDDLTLFPYAIMSIKTLTDDPQEDVPVWVDHIAQSHLVEMVPNFTKDQHAIATLYEYQASLLPFWLSDMDRDIRKPARLSGSSPNTRSQDSNSNAGSSSNSNDTLHSLQSATNSLTSVSDGGLVSPLSRGDVGSSTASPQDSRRGKKTKERQGILDRSLFTGPQQQQGVTFQETLDEIVVVQRAAVPTVDTTLEVPPISTSKLSPSGSTPVTSPTTPTTPRPIVGCLKKYPSTSSLRSDRSNNSSHGSVDYGSCNSREQSPQQRRRKRRVTFKSKTRILWERAQAHLPNWVINNALTDKFHQFQQERRERQEQRLWEQEQQQQQQLQQQQQAYQAVYDIDDHDSTTTITYTRLQQQQQQQQRRLQQQARRQAWIWSGLTVANMVLLFIGLLVALLNFGDGIGEEAASLYLIVSCLGMGSTVWVYLVQREGWDKVDADDEDEFQWAHYNHDRYPTTSNSTAAAAAMLDEDDEEEQQFMERQGLLPQYQQQAAYAKKSARYQAHRSQRRMRFLTRAATLATFLSLLAVVSLNLLIRMNYEEDENSM</sequence>
<feature type="coiled-coil region" evidence="6">
    <location>
        <begin position="813"/>
        <end position="882"/>
    </location>
</feature>
<dbReference type="GO" id="GO:0005774">
    <property type="term" value="C:vacuolar membrane"/>
    <property type="evidence" value="ECO:0007669"/>
    <property type="project" value="UniProtKB-SubCell"/>
</dbReference>
<accession>A0A9P6TXT8</accession>
<feature type="compositionally biased region" description="Low complexity" evidence="7">
    <location>
        <begin position="744"/>
        <end position="757"/>
    </location>
</feature>
<reference evidence="10" key="1">
    <citation type="journal article" date="2020" name="Fungal Divers.">
        <title>Resolving the Mortierellaceae phylogeny through synthesis of multi-gene phylogenetics and phylogenomics.</title>
        <authorList>
            <person name="Vandepol N."/>
            <person name="Liber J."/>
            <person name="Desiro A."/>
            <person name="Na H."/>
            <person name="Kennedy M."/>
            <person name="Barry K."/>
            <person name="Grigoriev I.V."/>
            <person name="Miller A.N."/>
            <person name="O'Donnell K."/>
            <person name="Stajich J.E."/>
            <person name="Bonito G."/>
        </authorList>
    </citation>
    <scope>NUCLEOTIDE SEQUENCE</scope>
    <source>
        <strain evidence="10">BC1065</strain>
    </source>
</reference>
<evidence type="ECO:0000256" key="1">
    <source>
        <dbReference type="ARBA" id="ARBA00004128"/>
    </source>
</evidence>
<feature type="compositionally biased region" description="Polar residues" evidence="7">
    <location>
        <begin position="615"/>
        <end position="631"/>
    </location>
</feature>
<name>A0A9P6TXT8_9FUNG</name>
<feature type="compositionally biased region" description="Low complexity" evidence="7">
    <location>
        <begin position="600"/>
        <end position="614"/>
    </location>
</feature>
<dbReference type="AlphaFoldDB" id="A0A9P6TXT8"/>
<comment type="caution">
    <text evidence="10">The sequence shown here is derived from an EMBL/GenBank/DDBJ whole genome shotgun (WGS) entry which is preliminary data.</text>
</comment>
<feature type="region of interest" description="Disordered" evidence="7">
    <location>
        <begin position="588"/>
        <end position="679"/>
    </location>
</feature>
<feature type="region of interest" description="Disordered" evidence="7">
    <location>
        <begin position="312"/>
        <end position="339"/>
    </location>
</feature>
<dbReference type="InterPro" id="IPR051572">
    <property type="entry name" value="VTC_Complex_Subunit"/>
</dbReference>
<feature type="transmembrane region" description="Helical" evidence="8">
    <location>
        <begin position="918"/>
        <end position="937"/>
    </location>
</feature>
<keyword evidence="11" id="KW-1185">Reference proteome</keyword>
<feature type="domain" description="SPX" evidence="9">
    <location>
        <begin position="1"/>
        <end position="157"/>
    </location>
</feature>
<dbReference type="Gene3D" id="3.20.100.30">
    <property type="entry name" value="VTC, catalytic tunnel domain"/>
    <property type="match status" value="1"/>
</dbReference>
<dbReference type="InterPro" id="IPR042267">
    <property type="entry name" value="VTC_sf"/>
</dbReference>
<dbReference type="PROSITE" id="PS51382">
    <property type="entry name" value="SPX"/>
    <property type="match status" value="1"/>
</dbReference>
<evidence type="ECO:0000313" key="11">
    <source>
        <dbReference type="Proteomes" id="UP000807716"/>
    </source>
</evidence>